<comment type="caution">
    <text evidence="2">The sequence shown here is derived from an EMBL/GenBank/DDBJ whole genome shotgun (WGS) entry which is preliminary data.</text>
</comment>
<feature type="transmembrane region" description="Helical" evidence="1">
    <location>
        <begin position="30"/>
        <end position="48"/>
    </location>
</feature>
<evidence type="ECO:0000313" key="3">
    <source>
        <dbReference type="Proteomes" id="UP001230005"/>
    </source>
</evidence>
<name>A0ABT9ZRM7_9BACI</name>
<keyword evidence="3" id="KW-1185">Reference proteome</keyword>
<feature type="transmembrane region" description="Helical" evidence="1">
    <location>
        <begin position="54"/>
        <end position="72"/>
    </location>
</feature>
<sequence>MVALLGFILVFLFYSLMIIYKMLKKKNKNVAVDLVLIFVGGLLILVIFMYLNVFLIYFFGLYTLGIILKYYANQS</sequence>
<keyword evidence="1" id="KW-1133">Transmembrane helix</keyword>
<keyword evidence="1" id="KW-0812">Transmembrane</keyword>
<reference evidence="2 3" key="1">
    <citation type="submission" date="2023-07" db="EMBL/GenBank/DDBJ databases">
        <title>Genomic Encyclopedia of Type Strains, Phase IV (KMG-IV): sequencing the most valuable type-strain genomes for metagenomic binning, comparative biology and taxonomic classification.</title>
        <authorList>
            <person name="Goeker M."/>
        </authorList>
    </citation>
    <scope>NUCLEOTIDE SEQUENCE [LARGE SCALE GENOMIC DNA]</scope>
    <source>
        <strain evidence="2 3">DSM 9768</strain>
    </source>
</reference>
<gene>
    <name evidence="2" type="ORF">J2S74_000896</name>
</gene>
<accession>A0ABT9ZRM7</accession>
<dbReference type="Proteomes" id="UP001230005">
    <property type="component" value="Unassembled WGS sequence"/>
</dbReference>
<proteinExistence type="predicted"/>
<evidence type="ECO:0000256" key="1">
    <source>
        <dbReference type="SAM" id="Phobius"/>
    </source>
</evidence>
<protein>
    <submittedName>
        <fullName evidence="2">RsiW-degrading membrane proteinase PrsW (M82 family)</fullName>
    </submittedName>
</protein>
<keyword evidence="1" id="KW-0472">Membrane</keyword>
<feature type="transmembrane region" description="Helical" evidence="1">
    <location>
        <begin position="6"/>
        <end position="23"/>
    </location>
</feature>
<dbReference type="EMBL" id="JAUSUG010000003">
    <property type="protein sequence ID" value="MDQ0253524.1"/>
    <property type="molecule type" value="Genomic_DNA"/>
</dbReference>
<dbReference type="RefSeq" id="WP_307322314.1">
    <property type="nucleotide sequence ID" value="NZ_JAUSUG010000003.1"/>
</dbReference>
<organism evidence="2 3">
    <name type="scientific">Evansella vedderi</name>
    <dbReference type="NCBI Taxonomy" id="38282"/>
    <lineage>
        <taxon>Bacteria</taxon>
        <taxon>Bacillati</taxon>
        <taxon>Bacillota</taxon>
        <taxon>Bacilli</taxon>
        <taxon>Bacillales</taxon>
        <taxon>Bacillaceae</taxon>
        <taxon>Evansella</taxon>
    </lineage>
</organism>
<evidence type="ECO:0000313" key="2">
    <source>
        <dbReference type="EMBL" id="MDQ0253524.1"/>
    </source>
</evidence>